<dbReference type="NCBIfam" id="TIGR00765">
    <property type="entry name" value="yihY_not_rbn"/>
    <property type="match status" value="1"/>
</dbReference>
<keyword evidence="4 7" id="KW-1133">Transmembrane helix</keyword>
<reference evidence="9" key="1">
    <citation type="journal article" date="2019" name="Int. J. Syst. Evol. Microbiol.">
        <title>The Global Catalogue of Microorganisms (GCM) 10K type strain sequencing project: providing services to taxonomists for standard genome sequencing and annotation.</title>
        <authorList>
            <consortium name="The Broad Institute Genomics Platform"/>
            <consortium name="The Broad Institute Genome Sequencing Center for Infectious Disease"/>
            <person name="Wu L."/>
            <person name="Ma J."/>
        </authorList>
    </citation>
    <scope>NUCLEOTIDE SEQUENCE [LARGE SCALE GENOMIC DNA]</scope>
    <source>
        <strain evidence="9">NBRC 108725</strain>
    </source>
</reference>
<feature type="transmembrane region" description="Helical" evidence="7">
    <location>
        <begin position="122"/>
        <end position="141"/>
    </location>
</feature>
<evidence type="ECO:0000313" key="8">
    <source>
        <dbReference type="EMBL" id="BDZ46712.1"/>
    </source>
</evidence>
<dbReference type="InterPro" id="IPR017039">
    <property type="entry name" value="Virul_fac_BrkB"/>
</dbReference>
<keyword evidence="2" id="KW-1003">Cell membrane</keyword>
<dbReference type="PANTHER" id="PTHR30213">
    <property type="entry name" value="INNER MEMBRANE PROTEIN YHJD"/>
    <property type="match status" value="1"/>
</dbReference>
<keyword evidence="3 7" id="KW-0812">Transmembrane</keyword>
<dbReference type="Pfam" id="PF03631">
    <property type="entry name" value="Virul_fac_BrkB"/>
    <property type="match status" value="1"/>
</dbReference>
<feature type="region of interest" description="Disordered" evidence="6">
    <location>
        <begin position="237"/>
        <end position="316"/>
    </location>
</feature>
<accession>A0ABN6XS35</accession>
<feature type="transmembrane region" description="Helical" evidence="7">
    <location>
        <begin position="188"/>
        <end position="210"/>
    </location>
</feature>
<keyword evidence="5 7" id="KW-0472">Membrane</keyword>
<feature type="transmembrane region" description="Helical" evidence="7">
    <location>
        <begin position="35"/>
        <end position="58"/>
    </location>
</feature>
<gene>
    <name evidence="8" type="ORF">GCM10025866_26210</name>
</gene>
<feature type="transmembrane region" description="Helical" evidence="7">
    <location>
        <begin position="153"/>
        <end position="176"/>
    </location>
</feature>
<keyword evidence="9" id="KW-1185">Reference proteome</keyword>
<evidence type="ECO:0000256" key="3">
    <source>
        <dbReference type="ARBA" id="ARBA00022692"/>
    </source>
</evidence>
<evidence type="ECO:0000313" key="9">
    <source>
        <dbReference type="Proteomes" id="UP001321498"/>
    </source>
</evidence>
<evidence type="ECO:0000256" key="5">
    <source>
        <dbReference type="ARBA" id="ARBA00023136"/>
    </source>
</evidence>
<dbReference type="PANTHER" id="PTHR30213:SF0">
    <property type="entry name" value="UPF0761 MEMBRANE PROTEIN YIHY"/>
    <property type="match status" value="1"/>
</dbReference>
<dbReference type="Proteomes" id="UP001321498">
    <property type="component" value="Chromosome"/>
</dbReference>
<evidence type="ECO:0000256" key="2">
    <source>
        <dbReference type="ARBA" id="ARBA00022475"/>
    </source>
</evidence>
<proteinExistence type="predicted"/>
<protein>
    <submittedName>
        <fullName evidence="8">Ribonuclease</fullName>
    </submittedName>
</protein>
<feature type="transmembrane region" description="Helical" evidence="7">
    <location>
        <begin position="79"/>
        <end position="102"/>
    </location>
</feature>
<name>A0ABN6XS35_9MICO</name>
<evidence type="ECO:0000256" key="6">
    <source>
        <dbReference type="SAM" id="MobiDB-lite"/>
    </source>
</evidence>
<evidence type="ECO:0000256" key="4">
    <source>
        <dbReference type="ARBA" id="ARBA00022989"/>
    </source>
</evidence>
<comment type="subcellular location">
    <subcellularLocation>
        <location evidence="1">Cell membrane</location>
        <topology evidence="1">Multi-pass membrane protein</topology>
    </subcellularLocation>
</comment>
<evidence type="ECO:0000256" key="1">
    <source>
        <dbReference type="ARBA" id="ARBA00004651"/>
    </source>
</evidence>
<sequence>MDTILEILGSVAPADALDTLRGPIEGFVNSPASGFALVSGIVLAIWSASGYVGAFTRAMNRIYEIDEGRTFLKLKPMQLLVTVIGIVMILLVVLMLVISGPVTEAIGNAIGLGSTVQTVWDIAKWPVIAVILVVMVAILYYATPNVKQPKFRWMSIGALVALLVLVVASVLFGLYVTNFSNYAKNYGALAGVVIFLLWLWIANIALLFGAELDAEIERGRQLRGGIAAEEDIQLPPRDVKKSAKNADKEEKDIADGRAIREEAARNGAGGDDDKADGKGDDAKSDGKGRDDRSSGKDGDDGERIGRHEAAVRASKR</sequence>
<evidence type="ECO:0000256" key="7">
    <source>
        <dbReference type="SAM" id="Phobius"/>
    </source>
</evidence>
<organism evidence="8 9">
    <name type="scientific">Naasia aerilata</name>
    <dbReference type="NCBI Taxonomy" id="1162966"/>
    <lineage>
        <taxon>Bacteria</taxon>
        <taxon>Bacillati</taxon>
        <taxon>Actinomycetota</taxon>
        <taxon>Actinomycetes</taxon>
        <taxon>Micrococcales</taxon>
        <taxon>Microbacteriaceae</taxon>
        <taxon>Naasia</taxon>
    </lineage>
</organism>
<dbReference type="EMBL" id="AP027731">
    <property type="protein sequence ID" value="BDZ46712.1"/>
    <property type="molecule type" value="Genomic_DNA"/>
</dbReference>
<feature type="compositionally biased region" description="Basic and acidic residues" evidence="6">
    <location>
        <begin position="237"/>
        <end position="264"/>
    </location>
</feature>
<feature type="compositionally biased region" description="Basic and acidic residues" evidence="6">
    <location>
        <begin position="271"/>
        <end position="310"/>
    </location>
</feature>